<protein>
    <submittedName>
        <fullName evidence="10">TonB-dependent receptor</fullName>
    </submittedName>
</protein>
<dbReference type="Pfam" id="PF13715">
    <property type="entry name" value="CarbopepD_reg_2"/>
    <property type="match status" value="1"/>
</dbReference>
<name>A0A3E1NIK9_9BACT</name>
<reference evidence="10 11" key="1">
    <citation type="submission" date="2018-08" db="EMBL/GenBank/DDBJ databases">
        <title>Chitinophagaceae sp. K23C18032701, a novel bacterium isolated from forest soil.</title>
        <authorList>
            <person name="Wang C."/>
        </authorList>
    </citation>
    <scope>NUCLEOTIDE SEQUENCE [LARGE SCALE GENOMIC DNA]</scope>
    <source>
        <strain evidence="10 11">K23C18032701</strain>
    </source>
</reference>
<keyword evidence="2 7" id="KW-0813">Transport</keyword>
<dbReference type="PROSITE" id="PS52016">
    <property type="entry name" value="TONB_DEPENDENT_REC_3"/>
    <property type="match status" value="1"/>
</dbReference>
<keyword evidence="3 7" id="KW-1134">Transmembrane beta strand</keyword>
<evidence type="ECO:0000256" key="2">
    <source>
        <dbReference type="ARBA" id="ARBA00022448"/>
    </source>
</evidence>
<feature type="signal peptide" evidence="8">
    <location>
        <begin position="1"/>
        <end position="29"/>
    </location>
</feature>
<dbReference type="InterPro" id="IPR039426">
    <property type="entry name" value="TonB-dep_rcpt-like"/>
</dbReference>
<dbReference type="InterPro" id="IPR037066">
    <property type="entry name" value="Plug_dom_sf"/>
</dbReference>
<accession>A0A3E1NIK9</accession>
<proteinExistence type="inferred from homology"/>
<dbReference type="NCBIfam" id="TIGR04056">
    <property type="entry name" value="OMP_RagA_SusC"/>
    <property type="match status" value="1"/>
</dbReference>
<feature type="chain" id="PRO_5017703096" evidence="8">
    <location>
        <begin position="30"/>
        <end position="1034"/>
    </location>
</feature>
<comment type="caution">
    <text evidence="10">The sequence shown here is derived from an EMBL/GenBank/DDBJ whole genome shotgun (WGS) entry which is preliminary data.</text>
</comment>
<dbReference type="InterPro" id="IPR012910">
    <property type="entry name" value="Plug_dom"/>
</dbReference>
<dbReference type="RefSeq" id="WP_116847863.1">
    <property type="nucleotide sequence ID" value="NZ_QTJU01000004.1"/>
</dbReference>
<evidence type="ECO:0000256" key="5">
    <source>
        <dbReference type="ARBA" id="ARBA00023136"/>
    </source>
</evidence>
<dbReference type="NCBIfam" id="TIGR04057">
    <property type="entry name" value="SusC_RagA_signa"/>
    <property type="match status" value="1"/>
</dbReference>
<keyword evidence="5 7" id="KW-0472">Membrane</keyword>
<gene>
    <name evidence="10" type="ORF">DXN05_13890</name>
</gene>
<dbReference type="InterPro" id="IPR008969">
    <property type="entry name" value="CarboxyPept-like_regulatory"/>
</dbReference>
<dbReference type="Gene3D" id="2.170.130.10">
    <property type="entry name" value="TonB-dependent receptor, plug domain"/>
    <property type="match status" value="1"/>
</dbReference>
<dbReference type="Gene3D" id="2.60.40.1120">
    <property type="entry name" value="Carboxypeptidase-like, regulatory domain"/>
    <property type="match status" value="1"/>
</dbReference>
<dbReference type="GO" id="GO:0009279">
    <property type="term" value="C:cell outer membrane"/>
    <property type="evidence" value="ECO:0007669"/>
    <property type="project" value="UniProtKB-SubCell"/>
</dbReference>
<evidence type="ECO:0000313" key="11">
    <source>
        <dbReference type="Proteomes" id="UP000261284"/>
    </source>
</evidence>
<sequence length="1034" mass="112773">MKITLKLPVPRRTLLLLLLLLGLCTLRLAAQQKTIAGTVQDDKGTALAGVTVTVSGTKASVVTGADGRFSLQAATGAVLSFAYVGFEDRKLTVGSNTNLTIQLIPVAANLDQVVVIAYGKQQKKDLTGSVAVLSQKDIKNVPAAGIDQKLAGQIAGVQVADVTGTPGGGASIKIRGSGSIGAGDDPLFVIDGFALTSSFGQTSNPLNILNPDDIESVTVLKDASSTAIYGSRGANGVVLITTKSGKSGVAKLDVGAYTGWQQVPKKGRPDMMDARQFAQFRKEMVIDDFASRGLTPTDADIPEEYRNPDAYGKGTDWYNEVLRTAPQSNVNVNLTKGGENVRSAISLGYFDQEGVVRYTGYKRFTGRANVEGNIGKLRLGLNLAPSYSVQKRNDFERDFVDVLSFAQWLSPLVPVYTDGKRTPYITSPGMFGSSNPLDWLQYVGTNDKQFKGLATAFAEYEIIKDLKVKYSINVSYTNEQSFLFNPSNIVGPFAALPPDIPNSFTTRYNATNWLSEALLTYDKTIGRDHKLNAIIGYTAQKETSENLGINATDYPDDKIHTINAAATITTAYDDIQEWSLLSYLARLNYSFRNKYLLTATIRSDGSSRFGSNNRYGTFPSVGIGWNMSDERFLRSVSWLNELKLRGSYGLSGNFNIGNYTYTSGVGPGNYVFGGVLAPGRSRSSLGNPDLTWESSKQWDAGIDAAVFNRRISLTVDLYHRITTAMLYNSQIALSSGFQNALINSGKILNKGVEIAVNSVNLKDAFTWTTSFNIAFNRNKVLALNDKNDPILSGRSGEGSYTHITQVGHPIGEFYGYVKQGVYMDQKDFDNSPKAATSVLGSVKYKDVDGNGIIEPVKDFAVIGRAQPDFTWGMTNSFGYKNFDLSVIVNGVQGSQVFKKANQYLHNIDGVFNVTREMLNRWRNPQQPGDGQTPTTNGGRVLYRDISSGDIENGSFMRIRNITLGYQLPPRLLSRSHVFKALRLYTSVQNAFIFTKYSGANPDVNRNGSSALEPGEDFTNYPLARTYTIGVNCSF</sequence>
<keyword evidence="8" id="KW-0732">Signal</keyword>
<evidence type="ECO:0000256" key="1">
    <source>
        <dbReference type="ARBA" id="ARBA00004571"/>
    </source>
</evidence>
<evidence type="ECO:0000256" key="7">
    <source>
        <dbReference type="PROSITE-ProRule" id="PRU01360"/>
    </source>
</evidence>
<organism evidence="10 11">
    <name type="scientific">Deminuibacter soli</name>
    <dbReference type="NCBI Taxonomy" id="2291815"/>
    <lineage>
        <taxon>Bacteria</taxon>
        <taxon>Pseudomonadati</taxon>
        <taxon>Bacteroidota</taxon>
        <taxon>Chitinophagia</taxon>
        <taxon>Chitinophagales</taxon>
        <taxon>Chitinophagaceae</taxon>
        <taxon>Deminuibacter</taxon>
    </lineage>
</organism>
<dbReference type="OrthoDB" id="9768177at2"/>
<comment type="subcellular location">
    <subcellularLocation>
        <location evidence="1 7">Cell outer membrane</location>
        <topology evidence="1 7">Multi-pass membrane protein</topology>
    </subcellularLocation>
</comment>
<dbReference type="Gene3D" id="2.40.170.20">
    <property type="entry name" value="TonB-dependent receptor, beta-barrel domain"/>
    <property type="match status" value="1"/>
</dbReference>
<dbReference type="SUPFAM" id="SSF49464">
    <property type="entry name" value="Carboxypeptidase regulatory domain-like"/>
    <property type="match status" value="1"/>
</dbReference>
<evidence type="ECO:0000259" key="9">
    <source>
        <dbReference type="Pfam" id="PF07715"/>
    </source>
</evidence>
<keyword evidence="11" id="KW-1185">Reference proteome</keyword>
<evidence type="ECO:0000256" key="6">
    <source>
        <dbReference type="ARBA" id="ARBA00023237"/>
    </source>
</evidence>
<evidence type="ECO:0000313" key="10">
    <source>
        <dbReference type="EMBL" id="RFM27786.1"/>
    </source>
</evidence>
<evidence type="ECO:0000256" key="3">
    <source>
        <dbReference type="ARBA" id="ARBA00022452"/>
    </source>
</evidence>
<keyword evidence="4 7" id="KW-0812">Transmembrane</keyword>
<feature type="domain" description="TonB-dependent receptor plug" evidence="9">
    <location>
        <begin position="123"/>
        <end position="237"/>
    </location>
</feature>
<comment type="similarity">
    <text evidence="7">Belongs to the TonB-dependent receptor family.</text>
</comment>
<dbReference type="Proteomes" id="UP000261284">
    <property type="component" value="Unassembled WGS sequence"/>
</dbReference>
<keyword evidence="10" id="KW-0675">Receptor</keyword>
<dbReference type="EMBL" id="QTJU01000004">
    <property type="protein sequence ID" value="RFM27786.1"/>
    <property type="molecule type" value="Genomic_DNA"/>
</dbReference>
<dbReference type="InterPro" id="IPR023997">
    <property type="entry name" value="TonB-dep_OMP_SusC/RagA_CS"/>
</dbReference>
<dbReference type="SUPFAM" id="SSF56935">
    <property type="entry name" value="Porins"/>
    <property type="match status" value="1"/>
</dbReference>
<keyword evidence="6 7" id="KW-0998">Cell outer membrane</keyword>
<evidence type="ECO:0000256" key="8">
    <source>
        <dbReference type="SAM" id="SignalP"/>
    </source>
</evidence>
<dbReference type="Pfam" id="PF07715">
    <property type="entry name" value="Plug"/>
    <property type="match status" value="1"/>
</dbReference>
<dbReference type="AlphaFoldDB" id="A0A3E1NIK9"/>
<dbReference type="InterPro" id="IPR023996">
    <property type="entry name" value="TonB-dep_OMP_SusC/RagA"/>
</dbReference>
<evidence type="ECO:0000256" key="4">
    <source>
        <dbReference type="ARBA" id="ARBA00022692"/>
    </source>
</evidence>
<dbReference type="InterPro" id="IPR036942">
    <property type="entry name" value="Beta-barrel_TonB_sf"/>
</dbReference>